<dbReference type="InterPro" id="IPR021362">
    <property type="entry name" value="DUF2834"/>
</dbReference>
<accession>A0A6B0TQE0</accession>
<sequence>MCSASTIRWRAGRATAAPRRIRCGRRSPAGGPGHEGGRARLAGAARGLRDQERAGDPAGARRRAGGACGGPVAAGTGVAPVTRSPLRLTYLALAIIGAVVPMRYFLRWFLENGWSLSGMVEAWHANDATSGLTYDLTIAAVALTLFVIVECIAKRDYLPLVAIPATYCIGVSCGLPLYLYLRSRPL</sequence>
<keyword evidence="4" id="KW-1185">Reference proteome</keyword>
<feature type="transmembrane region" description="Helical" evidence="2">
    <location>
        <begin position="88"/>
        <end position="106"/>
    </location>
</feature>
<dbReference type="Pfam" id="PF11196">
    <property type="entry name" value="DUF2834"/>
    <property type="match status" value="1"/>
</dbReference>
<proteinExistence type="predicted"/>
<evidence type="ECO:0000313" key="4">
    <source>
        <dbReference type="Proteomes" id="UP000436016"/>
    </source>
</evidence>
<evidence type="ECO:0000256" key="1">
    <source>
        <dbReference type="SAM" id="MobiDB-lite"/>
    </source>
</evidence>
<protein>
    <submittedName>
        <fullName evidence="3">DUF2834 domain-containing protein</fullName>
    </submittedName>
</protein>
<gene>
    <name evidence="3" type="ORF">GSH16_00915</name>
</gene>
<name>A0A6B0TQE0_9RHOB</name>
<dbReference type="Proteomes" id="UP000436016">
    <property type="component" value="Unassembled WGS sequence"/>
</dbReference>
<evidence type="ECO:0000313" key="3">
    <source>
        <dbReference type="EMBL" id="MXU63988.1"/>
    </source>
</evidence>
<feature type="transmembrane region" description="Helical" evidence="2">
    <location>
        <begin position="160"/>
        <end position="181"/>
    </location>
</feature>
<comment type="caution">
    <text evidence="3">The sequence shown here is derived from an EMBL/GenBank/DDBJ whole genome shotgun (WGS) entry which is preliminary data.</text>
</comment>
<reference evidence="3 4" key="1">
    <citation type="submission" date="2019-12" db="EMBL/GenBank/DDBJ databases">
        <title>Strain KN286 was isolated from seawater, which was collected from Caroline Seamount in the tropical western Pacific.</title>
        <authorList>
            <person name="Wang Q."/>
        </authorList>
    </citation>
    <scope>NUCLEOTIDE SEQUENCE [LARGE SCALE GENOMIC DNA]</scope>
    <source>
        <strain evidence="3 4">KN286</strain>
    </source>
</reference>
<dbReference type="EMBL" id="WUWG01000001">
    <property type="protein sequence ID" value="MXU63988.1"/>
    <property type="molecule type" value="Genomic_DNA"/>
</dbReference>
<dbReference type="AlphaFoldDB" id="A0A6B0TQE0"/>
<organism evidence="3 4">
    <name type="scientific">Oceanomicrobium pacificus</name>
    <dbReference type="NCBI Taxonomy" id="2692916"/>
    <lineage>
        <taxon>Bacteria</taxon>
        <taxon>Pseudomonadati</taxon>
        <taxon>Pseudomonadota</taxon>
        <taxon>Alphaproteobacteria</taxon>
        <taxon>Rhodobacterales</taxon>
        <taxon>Paracoccaceae</taxon>
        <taxon>Oceanomicrobium</taxon>
    </lineage>
</organism>
<evidence type="ECO:0000256" key="2">
    <source>
        <dbReference type="SAM" id="Phobius"/>
    </source>
</evidence>
<feature type="transmembrane region" description="Helical" evidence="2">
    <location>
        <begin position="132"/>
        <end position="153"/>
    </location>
</feature>
<keyword evidence="2" id="KW-0472">Membrane</keyword>
<feature type="region of interest" description="Disordered" evidence="1">
    <location>
        <begin position="45"/>
        <end position="67"/>
    </location>
</feature>
<keyword evidence="2" id="KW-1133">Transmembrane helix</keyword>
<keyword evidence="2" id="KW-0812">Transmembrane</keyword>